<keyword evidence="1" id="KW-1133">Transmembrane helix</keyword>
<evidence type="ECO:0000256" key="1">
    <source>
        <dbReference type="SAM" id="Phobius"/>
    </source>
</evidence>
<name>A0A4Y7REA8_9FIRM</name>
<protein>
    <submittedName>
        <fullName evidence="2">Uncharacterized protein</fullName>
    </submittedName>
</protein>
<evidence type="ECO:0000313" key="2">
    <source>
        <dbReference type="EMBL" id="TEB07113.1"/>
    </source>
</evidence>
<keyword evidence="1" id="KW-0812">Transmembrane</keyword>
<keyword evidence="1" id="KW-0472">Membrane</keyword>
<keyword evidence="3" id="KW-1185">Reference proteome</keyword>
<reference evidence="2 3" key="1">
    <citation type="journal article" date="2018" name="Environ. Microbiol.">
        <title>Novel energy conservation strategies and behaviour of Pelotomaculum schinkii driving syntrophic propionate catabolism.</title>
        <authorList>
            <person name="Hidalgo-Ahumada C.A.P."/>
            <person name="Nobu M.K."/>
            <person name="Narihiro T."/>
            <person name="Tamaki H."/>
            <person name="Liu W.T."/>
            <person name="Kamagata Y."/>
            <person name="Stams A.J.M."/>
            <person name="Imachi H."/>
            <person name="Sousa D.Z."/>
        </authorList>
    </citation>
    <scope>NUCLEOTIDE SEQUENCE [LARGE SCALE GENOMIC DNA]</scope>
    <source>
        <strain evidence="2 3">HH</strain>
    </source>
</reference>
<organism evidence="2 3">
    <name type="scientific">Pelotomaculum schinkii</name>
    <dbReference type="NCBI Taxonomy" id="78350"/>
    <lineage>
        <taxon>Bacteria</taxon>
        <taxon>Bacillati</taxon>
        <taxon>Bacillota</taxon>
        <taxon>Clostridia</taxon>
        <taxon>Eubacteriales</taxon>
        <taxon>Desulfotomaculaceae</taxon>
        <taxon>Pelotomaculum</taxon>
    </lineage>
</organism>
<feature type="transmembrane region" description="Helical" evidence="1">
    <location>
        <begin position="50"/>
        <end position="68"/>
    </location>
</feature>
<comment type="caution">
    <text evidence="2">The sequence shown here is derived from an EMBL/GenBank/DDBJ whole genome shotgun (WGS) entry which is preliminary data.</text>
</comment>
<sequence>MNYYDYDCVNANWIYTIRINNRVFSCLSYTLSTKNISTEKSIDQKTKRRMLLYGTIAWTILGLFLELLD</sequence>
<dbReference type="Proteomes" id="UP000298324">
    <property type="component" value="Unassembled WGS sequence"/>
</dbReference>
<accession>A0A4Y7REA8</accession>
<dbReference type="EMBL" id="QFGA01000001">
    <property type="protein sequence ID" value="TEB07113.1"/>
    <property type="molecule type" value="Genomic_DNA"/>
</dbReference>
<gene>
    <name evidence="2" type="ORF">Psch_00656</name>
</gene>
<dbReference type="AlphaFoldDB" id="A0A4Y7REA8"/>
<proteinExistence type="predicted"/>
<evidence type="ECO:0000313" key="3">
    <source>
        <dbReference type="Proteomes" id="UP000298324"/>
    </source>
</evidence>